<organism evidence="1 2">
    <name type="scientific">Crucibulum laeve</name>
    <dbReference type="NCBI Taxonomy" id="68775"/>
    <lineage>
        <taxon>Eukaryota</taxon>
        <taxon>Fungi</taxon>
        <taxon>Dikarya</taxon>
        <taxon>Basidiomycota</taxon>
        <taxon>Agaricomycotina</taxon>
        <taxon>Agaricomycetes</taxon>
        <taxon>Agaricomycetidae</taxon>
        <taxon>Agaricales</taxon>
        <taxon>Agaricineae</taxon>
        <taxon>Nidulariaceae</taxon>
        <taxon>Crucibulum</taxon>
    </lineage>
</organism>
<dbReference type="AlphaFoldDB" id="A0A5C3LM49"/>
<protein>
    <recommendedName>
        <fullName evidence="3">Protein kinase domain-containing protein</fullName>
    </recommendedName>
</protein>
<accession>A0A5C3LM49</accession>
<evidence type="ECO:0008006" key="3">
    <source>
        <dbReference type="Google" id="ProtNLM"/>
    </source>
</evidence>
<dbReference type="OrthoDB" id="2722301at2759"/>
<name>A0A5C3LM49_9AGAR</name>
<sequence length="330" mass="38238">MGNMDPTNNFWKEVRGKLCPWKFLKPFFAARGYTLYQSNPLSILDFYPAPTSGTAKPSCEPQFPYARRVYREDRDIVFFFGSTRVWAARDTQGRDVIIRLISGRVPSDELKVFQRLGTPEIRADPRNHSIHALDYINFDVLVFVVMHRWNEAINHDFHNVREIMHFTEAVLEGVDFWHEHRIAHCDLLEPNTDLNVLATMRADCLEGLLLEDVTVTKFLHFGLRGHPTPPGPYNPFHFDILCLGVMLQRWVRHIEDVVPNIGPFFESMVTDDIIKRFTARQALNNFRDIYSRLSLSQLDSLVTGRQWLDGHIKTKLDLPTRLWTSAPGST</sequence>
<dbReference type="InterPro" id="IPR011009">
    <property type="entry name" value="Kinase-like_dom_sf"/>
</dbReference>
<evidence type="ECO:0000313" key="1">
    <source>
        <dbReference type="EMBL" id="TFK33835.1"/>
    </source>
</evidence>
<dbReference type="Gene3D" id="1.10.510.10">
    <property type="entry name" value="Transferase(Phosphotransferase) domain 1"/>
    <property type="match status" value="1"/>
</dbReference>
<evidence type="ECO:0000313" key="2">
    <source>
        <dbReference type="Proteomes" id="UP000308652"/>
    </source>
</evidence>
<dbReference type="EMBL" id="ML213641">
    <property type="protein sequence ID" value="TFK33835.1"/>
    <property type="molecule type" value="Genomic_DNA"/>
</dbReference>
<dbReference type="Proteomes" id="UP000308652">
    <property type="component" value="Unassembled WGS sequence"/>
</dbReference>
<gene>
    <name evidence="1" type="ORF">BDQ12DRAFT_738577</name>
</gene>
<keyword evidence="2" id="KW-1185">Reference proteome</keyword>
<dbReference type="SUPFAM" id="SSF56112">
    <property type="entry name" value="Protein kinase-like (PK-like)"/>
    <property type="match status" value="1"/>
</dbReference>
<proteinExistence type="predicted"/>
<dbReference type="Gene3D" id="3.30.200.20">
    <property type="entry name" value="Phosphorylase Kinase, domain 1"/>
    <property type="match status" value="1"/>
</dbReference>
<reference evidence="1 2" key="1">
    <citation type="journal article" date="2019" name="Nat. Ecol. Evol.">
        <title>Megaphylogeny resolves global patterns of mushroom evolution.</title>
        <authorList>
            <person name="Varga T."/>
            <person name="Krizsan K."/>
            <person name="Foldi C."/>
            <person name="Dima B."/>
            <person name="Sanchez-Garcia M."/>
            <person name="Sanchez-Ramirez S."/>
            <person name="Szollosi G.J."/>
            <person name="Szarkandi J.G."/>
            <person name="Papp V."/>
            <person name="Albert L."/>
            <person name="Andreopoulos W."/>
            <person name="Angelini C."/>
            <person name="Antonin V."/>
            <person name="Barry K.W."/>
            <person name="Bougher N.L."/>
            <person name="Buchanan P."/>
            <person name="Buyck B."/>
            <person name="Bense V."/>
            <person name="Catcheside P."/>
            <person name="Chovatia M."/>
            <person name="Cooper J."/>
            <person name="Damon W."/>
            <person name="Desjardin D."/>
            <person name="Finy P."/>
            <person name="Geml J."/>
            <person name="Haridas S."/>
            <person name="Hughes K."/>
            <person name="Justo A."/>
            <person name="Karasinski D."/>
            <person name="Kautmanova I."/>
            <person name="Kiss B."/>
            <person name="Kocsube S."/>
            <person name="Kotiranta H."/>
            <person name="LaButti K.M."/>
            <person name="Lechner B.E."/>
            <person name="Liimatainen K."/>
            <person name="Lipzen A."/>
            <person name="Lukacs Z."/>
            <person name="Mihaltcheva S."/>
            <person name="Morgado L.N."/>
            <person name="Niskanen T."/>
            <person name="Noordeloos M.E."/>
            <person name="Ohm R.A."/>
            <person name="Ortiz-Santana B."/>
            <person name="Ovrebo C."/>
            <person name="Racz N."/>
            <person name="Riley R."/>
            <person name="Savchenko A."/>
            <person name="Shiryaev A."/>
            <person name="Soop K."/>
            <person name="Spirin V."/>
            <person name="Szebenyi C."/>
            <person name="Tomsovsky M."/>
            <person name="Tulloss R.E."/>
            <person name="Uehling J."/>
            <person name="Grigoriev I.V."/>
            <person name="Vagvolgyi C."/>
            <person name="Papp T."/>
            <person name="Martin F.M."/>
            <person name="Miettinen O."/>
            <person name="Hibbett D.S."/>
            <person name="Nagy L.G."/>
        </authorList>
    </citation>
    <scope>NUCLEOTIDE SEQUENCE [LARGE SCALE GENOMIC DNA]</scope>
    <source>
        <strain evidence="1 2">CBS 166.37</strain>
    </source>
</reference>